<gene>
    <name evidence="1" type="ORF">KJF94_08825</name>
</gene>
<organism evidence="1 2">
    <name type="scientific">Pseudomonas hormoni</name>
    <dbReference type="NCBI Taxonomy" id="3093767"/>
    <lineage>
        <taxon>Bacteria</taxon>
        <taxon>Pseudomonadati</taxon>
        <taxon>Pseudomonadota</taxon>
        <taxon>Gammaproteobacteria</taxon>
        <taxon>Pseudomonadales</taxon>
        <taxon>Pseudomonadaceae</taxon>
        <taxon>Pseudomonas</taxon>
    </lineage>
</organism>
<accession>A0ABX8F1D0</accession>
<protein>
    <submittedName>
        <fullName evidence="1">Uncharacterized protein</fullName>
    </submittedName>
</protein>
<evidence type="ECO:0000313" key="2">
    <source>
        <dbReference type="Proteomes" id="UP000681155"/>
    </source>
</evidence>
<sequence length="72" mass="8199">MNRPSRSMRKLLDSVATNNEVAALDVMRAAEQLQDEVLRQRLLNMIHRLNQDANDLRMARDEIQGGAIKLAL</sequence>
<dbReference type="Proteomes" id="UP000681155">
    <property type="component" value="Chromosome"/>
</dbReference>
<dbReference type="EMBL" id="CP075566">
    <property type="protein sequence ID" value="QVW25632.1"/>
    <property type="molecule type" value="Genomic_DNA"/>
</dbReference>
<keyword evidence="2" id="KW-1185">Reference proteome</keyword>
<evidence type="ECO:0000313" key="1">
    <source>
        <dbReference type="EMBL" id="QVW25632.1"/>
    </source>
</evidence>
<name>A0ABX8F1D0_9PSED</name>
<reference evidence="1 2" key="1">
    <citation type="submission" date="2021-05" db="EMBL/GenBank/DDBJ databases">
        <title>Complete genome of the cytokinin-producing biocontrol strain Pseudomonas fluorescens G20-18.</title>
        <authorList>
            <person name="Nielsen T.K."/>
            <person name="Mekureyaw M.F."/>
            <person name="Hansen L.H."/>
            <person name="Nicolaisen M.H."/>
            <person name="Roitsch T.G."/>
            <person name="Hennessy R.C."/>
        </authorList>
    </citation>
    <scope>NUCLEOTIDE SEQUENCE [LARGE SCALE GENOMIC DNA]</scope>
    <source>
        <strain evidence="1 2">G20-18</strain>
    </source>
</reference>
<dbReference type="RefSeq" id="WP_214382645.1">
    <property type="nucleotide sequence ID" value="NZ_CP075566.1"/>
</dbReference>
<proteinExistence type="predicted"/>